<organism evidence="1 2">
    <name type="scientific">Henosepilachna vigintioctopunctata</name>
    <dbReference type="NCBI Taxonomy" id="420089"/>
    <lineage>
        <taxon>Eukaryota</taxon>
        <taxon>Metazoa</taxon>
        <taxon>Ecdysozoa</taxon>
        <taxon>Arthropoda</taxon>
        <taxon>Hexapoda</taxon>
        <taxon>Insecta</taxon>
        <taxon>Pterygota</taxon>
        <taxon>Neoptera</taxon>
        <taxon>Endopterygota</taxon>
        <taxon>Coleoptera</taxon>
        <taxon>Polyphaga</taxon>
        <taxon>Cucujiformia</taxon>
        <taxon>Coccinelloidea</taxon>
        <taxon>Coccinellidae</taxon>
        <taxon>Epilachninae</taxon>
        <taxon>Epilachnini</taxon>
        <taxon>Henosepilachna</taxon>
    </lineage>
</organism>
<reference evidence="1 2" key="1">
    <citation type="submission" date="2023-03" db="EMBL/GenBank/DDBJ databases">
        <title>Genome insight into feeding habits of ladybird beetles.</title>
        <authorList>
            <person name="Li H.-S."/>
            <person name="Huang Y.-H."/>
            <person name="Pang H."/>
        </authorList>
    </citation>
    <scope>NUCLEOTIDE SEQUENCE [LARGE SCALE GENOMIC DNA]</scope>
    <source>
        <strain evidence="1">SYSU_2023b</strain>
        <tissue evidence="1">Whole body</tissue>
    </source>
</reference>
<proteinExistence type="predicted"/>
<sequence>MPLKTSLRKKINYASLKSNLASYDWNLVYNSKAGQDATTKFLNVINEQILANTTVSVLKNRNIGRNVWITQGRSLLQDLIKKTKIQYYKSLITPNTTNSKDLWKIVNKITNSKLGNKEIKEIRQDDSTIIHSKKDIAESFNRYFSDVAPVLSKQIKTRSPRLPGKKRIVGESIFLGPTNCYI</sequence>
<evidence type="ECO:0000313" key="1">
    <source>
        <dbReference type="EMBL" id="KAK9887203.1"/>
    </source>
</evidence>
<dbReference type="EMBL" id="JARQZJ010000106">
    <property type="protein sequence ID" value="KAK9887203.1"/>
    <property type="molecule type" value="Genomic_DNA"/>
</dbReference>
<evidence type="ECO:0008006" key="3">
    <source>
        <dbReference type="Google" id="ProtNLM"/>
    </source>
</evidence>
<evidence type="ECO:0000313" key="2">
    <source>
        <dbReference type="Proteomes" id="UP001431783"/>
    </source>
</evidence>
<keyword evidence="2" id="KW-1185">Reference proteome</keyword>
<dbReference type="AlphaFoldDB" id="A0AAW1V1I0"/>
<accession>A0AAW1V1I0</accession>
<dbReference type="Proteomes" id="UP001431783">
    <property type="component" value="Unassembled WGS sequence"/>
</dbReference>
<protein>
    <recommendedName>
        <fullName evidence="3">Ribosomal protein S3</fullName>
    </recommendedName>
</protein>
<gene>
    <name evidence="1" type="ORF">WA026_021045</name>
</gene>
<name>A0AAW1V1I0_9CUCU</name>
<comment type="caution">
    <text evidence="1">The sequence shown here is derived from an EMBL/GenBank/DDBJ whole genome shotgun (WGS) entry which is preliminary data.</text>
</comment>